<evidence type="ECO:0000313" key="3">
    <source>
        <dbReference type="Proteomes" id="UP001501115"/>
    </source>
</evidence>
<dbReference type="Proteomes" id="UP001501115">
    <property type="component" value="Unassembled WGS sequence"/>
</dbReference>
<keyword evidence="1" id="KW-0812">Transmembrane</keyword>
<organism evidence="2 3">
    <name type="scientific">Streptomyces venetus</name>
    <dbReference type="NCBI Taxonomy" id="1701086"/>
    <lineage>
        <taxon>Bacteria</taxon>
        <taxon>Bacillati</taxon>
        <taxon>Actinomycetota</taxon>
        <taxon>Actinomycetes</taxon>
        <taxon>Kitasatosporales</taxon>
        <taxon>Streptomycetaceae</taxon>
        <taxon>Streptomyces</taxon>
    </lineage>
</organism>
<keyword evidence="1" id="KW-1133">Transmembrane helix</keyword>
<evidence type="ECO:0000313" key="2">
    <source>
        <dbReference type="EMBL" id="GAA4334429.1"/>
    </source>
</evidence>
<name>A0ABP8H521_9ACTN</name>
<reference evidence="3" key="1">
    <citation type="journal article" date="2019" name="Int. J. Syst. Evol. Microbiol.">
        <title>The Global Catalogue of Microorganisms (GCM) 10K type strain sequencing project: providing services to taxonomists for standard genome sequencing and annotation.</title>
        <authorList>
            <consortium name="The Broad Institute Genomics Platform"/>
            <consortium name="The Broad Institute Genome Sequencing Center for Infectious Disease"/>
            <person name="Wu L."/>
            <person name="Ma J."/>
        </authorList>
    </citation>
    <scope>NUCLEOTIDE SEQUENCE [LARGE SCALE GENOMIC DNA]</scope>
    <source>
        <strain evidence="3">JCM 31290</strain>
    </source>
</reference>
<keyword evidence="1" id="KW-0472">Membrane</keyword>
<dbReference type="EMBL" id="BAABET010000012">
    <property type="protein sequence ID" value="GAA4334429.1"/>
    <property type="molecule type" value="Genomic_DNA"/>
</dbReference>
<evidence type="ECO:0000256" key="1">
    <source>
        <dbReference type="SAM" id="Phobius"/>
    </source>
</evidence>
<sequence length="62" mass="6859">MRARKAFGADFANSSRGAFPCAGDVLVIVSVLVLVLVIVLVFVVMPFNLWARKTRCRVHFHG</sequence>
<feature type="transmembrane region" description="Helical" evidence="1">
    <location>
        <begin position="25"/>
        <end position="51"/>
    </location>
</feature>
<proteinExistence type="predicted"/>
<comment type="caution">
    <text evidence="2">The sequence shown here is derived from an EMBL/GenBank/DDBJ whole genome shotgun (WGS) entry which is preliminary data.</text>
</comment>
<protein>
    <submittedName>
        <fullName evidence="2">Uncharacterized protein</fullName>
    </submittedName>
</protein>
<gene>
    <name evidence="2" type="ORF">GCM10023086_66300</name>
</gene>
<accession>A0ABP8H521</accession>
<keyword evidence="3" id="KW-1185">Reference proteome</keyword>